<dbReference type="EMBL" id="JAGRRH010000013">
    <property type="protein sequence ID" value="KAG7361754.1"/>
    <property type="molecule type" value="Genomic_DNA"/>
</dbReference>
<evidence type="ECO:0000313" key="3">
    <source>
        <dbReference type="EMBL" id="KAG7361754.1"/>
    </source>
</evidence>
<evidence type="ECO:0000313" key="4">
    <source>
        <dbReference type="Proteomes" id="UP000693970"/>
    </source>
</evidence>
<dbReference type="Proteomes" id="UP000693970">
    <property type="component" value="Unassembled WGS sequence"/>
</dbReference>
<organism evidence="3 4">
    <name type="scientific">Nitzschia inconspicua</name>
    <dbReference type="NCBI Taxonomy" id="303405"/>
    <lineage>
        <taxon>Eukaryota</taxon>
        <taxon>Sar</taxon>
        <taxon>Stramenopiles</taxon>
        <taxon>Ochrophyta</taxon>
        <taxon>Bacillariophyta</taxon>
        <taxon>Bacillariophyceae</taxon>
        <taxon>Bacillariophycidae</taxon>
        <taxon>Bacillariales</taxon>
        <taxon>Bacillariaceae</taxon>
        <taxon>Nitzschia</taxon>
    </lineage>
</organism>
<dbReference type="InterPro" id="IPR001478">
    <property type="entry name" value="PDZ"/>
</dbReference>
<comment type="caution">
    <text evidence="3">The sequence shown here is derived from an EMBL/GenBank/DDBJ whole genome shotgun (WGS) entry which is preliminary data.</text>
</comment>
<feature type="region of interest" description="Disordered" evidence="1">
    <location>
        <begin position="49"/>
        <end position="90"/>
    </location>
</feature>
<keyword evidence="4" id="KW-1185">Reference proteome</keyword>
<protein>
    <recommendedName>
        <fullName evidence="2">PDZ domain-containing protein</fullName>
    </recommendedName>
</protein>
<evidence type="ECO:0000256" key="1">
    <source>
        <dbReference type="SAM" id="MobiDB-lite"/>
    </source>
</evidence>
<name>A0A9K3PYE7_9STRA</name>
<gene>
    <name evidence="3" type="ORF">IV203_036855</name>
</gene>
<feature type="domain" description="PDZ" evidence="2">
    <location>
        <begin position="166"/>
        <end position="224"/>
    </location>
</feature>
<dbReference type="OrthoDB" id="6022711at2759"/>
<evidence type="ECO:0000259" key="2">
    <source>
        <dbReference type="PROSITE" id="PS50106"/>
    </source>
</evidence>
<proteinExistence type="predicted"/>
<accession>A0A9K3PYE7</accession>
<reference evidence="3" key="1">
    <citation type="journal article" date="2021" name="Sci. Rep.">
        <title>Diploid genomic architecture of Nitzschia inconspicua, an elite biomass production diatom.</title>
        <authorList>
            <person name="Oliver A."/>
            <person name="Podell S."/>
            <person name="Pinowska A."/>
            <person name="Traller J.C."/>
            <person name="Smith S.R."/>
            <person name="McClure R."/>
            <person name="Beliaev A."/>
            <person name="Bohutskyi P."/>
            <person name="Hill E.A."/>
            <person name="Rabines A."/>
            <person name="Zheng H."/>
            <person name="Allen L.Z."/>
            <person name="Kuo A."/>
            <person name="Grigoriev I.V."/>
            <person name="Allen A.E."/>
            <person name="Hazlebeck D."/>
            <person name="Allen E.E."/>
        </authorList>
    </citation>
    <scope>NUCLEOTIDE SEQUENCE</scope>
    <source>
        <strain evidence="3">Hildebrandi</strain>
    </source>
</reference>
<feature type="compositionally biased region" description="Basic and acidic residues" evidence="1">
    <location>
        <begin position="64"/>
        <end position="83"/>
    </location>
</feature>
<dbReference type="PROSITE" id="PS50106">
    <property type="entry name" value="PDZ"/>
    <property type="match status" value="1"/>
</dbReference>
<dbReference type="SMART" id="SM00228">
    <property type="entry name" value="PDZ"/>
    <property type="match status" value="1"/>
</dbReference>
<reference evidence="3" key="2">
    <citation type="submission" date="2021-04" db="EMBL/GenBank/DDBJ databases">
        <authorList>
            <person name="Podell S."/>
        </authorList>
    </citation>
    <scope>NUCLEOTIDE SEQUENCE</scope>
    <source>
        <strain evidence="3">Hildebrandi</strain>
    </source>
</reference>
<dbReference type="AlphaFoldDB" id="A0A9K3PYE7"/>
<sequence>MQGDVSTISAVPSTMEDNMDFLGNGSLMDLATKMDDTIDVVLDEILHMDDNNKNPTSSSNRDVIYSKDRREEQQIDPKKRSSENDDAGESHGLIHHASLYDSMSSQFSNDDEIIHDSGTNDSALAKMQAELLEADLYNAEQQHGRGQGGGTVSLTPETDSKKRMVTVVVKKPSQDSPIGISMKTSKGCTTIVGILETGLLSNSELKPGMELLRVNGVPIQNAKHARHLIQCSSSKVKLVAMDGVLTKTQSRGE</sequence>